<dbReference type="PROSITE" id="PS51257">
    <property type="entry name" value="PROKAR_LIPOPROTEIN"/>
    <property type="match status" value="1"/>
</dbReference>
<dbReference type="RefSeq" id="WP_099519344.1">
    <property type="nucleotide sequence ID" value="NZ_CP016808.1"/>
</dbReference>
<feature type="chain" id="PRO_5038696975" description="EfeO-type cupredoxin-like domain-containing protein" evidence="1">
    <location>
        <begin position="19"/>
        <end position="123"/>
    </location>
</feature>
<feature type="signal peptide" evidence="1">
    <location>
        <begin position="1"/>
        <end position="18"/>
    </location>
</feature>
<evidence type="ECO:0000259" key="2">
    <source>
        <dbReference type="Pfam" id="PF13473"/>
    </source>
</evidence>
<protein>
    <recommendedName>
        <fullName evidence="2">EfeO-type cupredoxin-like domain-containing protein</fullName>
    </recommendedName>
</protein>
<accession>A0A1B2DKF6</accession>
<reference evidence="3" key="1">
    <citation type="submission" date="2016-08" db="EMBL/GenBank/DDBJ databases">
        <title>Complete Genome Seqeunce of Paenibacillus sp. BIHB 4019 from tea rhizoplane.</title>
        <authorList>
            <person name="Thakur R."/>
            <person name="Swarnkar M.K."/>
            <person name="Gulati A."/>
        </authorList>
    </citation>
    <scope>NUCLEOTIDE SEQUENCE [LARGE SCALE GENOMIC DNA]</scope>
    <source>
        <strain evidence="3">BIHB4019</strain>
    </source>
</reference>
<evidence type="ECO:0000256" key="1">
    <source>
        <dbReference type="SAM" id="SignalP"/>
    </source>
</evidence>
<evidence type="ECO:0000313" key="3">
    <source>
        <dbReference type="EMBL" id="ANY68192.1"/>
    </source>
</evidence>
<dbReference type="EMBL" id="CP016808">
    <property type="protein sequence ID" value="ANY68192.1"/>
    <property type="molecule type" value="Genomic_DNA"/>
</dbReference>
<dbReference type="InterPro" id="IPR008972">
    <property type="entry name" value="Cupredoxin"/>
</dbReference>
<organism evidence="3">
    <name type="scientific">Paenibacillus sp. BIHB 4019</name>
    <dbReference type="NCBI Taxonomy" id="1870819"/>
    <lineage>
        <taxon>Bacteria</taxon>
        <taxon>Bacillati</taxon>
        <taxon>Bacillota</taxon>
        <taxon>Bacilli</taxon>
        <taxon>Bacillales</taxon>
        <taxon>Paenibacillaceae</taxon>
        <taxon>Paenibacillus</taxon>
    </lineage>
</organism>
<dbReference type="Pfam" id="PF13473">
    <property type="entry name" value="Cupredoxin_1"/>
    <property type="match status" value="1"/>
</dbReference>
<dbReference type="InterPro" id="IPR028096">
    <property type="entry name" value="EfeO_Cupredoxin"/>
</dbReference>
<proteinExistence type="predicted"/>
<feature type="domain" description="EfeO-type cupredoxin-like" evidence="2">
    <location>
        <begin position="25"/>
        <end position="122"/>
    </location>
</feature>
<name>A0A1B2DKF6_9BACL</name>
<sequence length="123" mass="13092">MKKWIYLAAVMCFVAIIAACGTSGGASEAGGVIDTDANAAEVVIKAKSWEFEQTEYKIKQGEAVNLKLESTDGVHGLQVTKTDITIPNNKSKTISLKAGEYTIVCNVPCGTGHTKMQAKLIVE</sequence>
<dbReference type="SUPFAM" id="SSF49503">
    <property type="entry name" value="Cupredoxins"/>
    <property type="match status" value="1"/>
</dbReference>
<dbReference type="AlphaFoldDB" id="A0A1B2DKF6"/>
<keyword evidence="1" id="KW-0732">Signal</keyword>
<dbReference type="Gene3D" id="2.60.40.420">
    <property type="entry name" value="Cupredoxins - blue copper proteins"/>
    <property type="match status" value="1"/>
</dbReference>
<gene>
    <name evidence="3" type="ORF">BBD42_18200</name>
</gene>